<dbReference type="CDD" id="cd11879">
    <property type="entry name" value="SH3_Bem1p_2"/>
    <property type="match status" value="1"/>
</dbReference>
<dbReference type="STRING" id="1137138.A0A067NXY0"/>
<dbReference type="SUPFAM" id="SSF64268">
    <property type="entry name" value="PX domain"/>
    <property type="match status" value="1"/>
</dbReference>
<dbReference type="PANTHER" id="PTHR15706">
    <property type="entry name" value="SH3 MULTIPLE DOMAIN"/>
    <property type="match status" value="1"/>
</dbReference>
<dbReference type="PROSITE" id="PS50195">
    <property type="entry name" value="PX"/>
    <property type="match status" value="1"/>
</dbReference>
<dbReference type="AlphaFoldDB" id="A0A067NXY0"/>
<dbReference type="HOGENOM" id="CLU_014957_1_0_1"/>
<proteinExistence type="predicted"/>
<feature type="compositionally biased region" description="Low complexity" evidence="4">
    <location>
        <begin position="537"/>
        <end position="570"/>
    </location>
</feature>
<feature type="domain" description="SH3" evidence="5">
    <location>
        <begin position="132"/>
        <end position="194"/>
    </location>
</feature>
<dbReference type="CDD" id="cd06890">
    <property type="entry name" value="PX_Bem1p"/>
    <property type="match status" value="1"/>
</dbReference>
<feature type="region of interest" description="Disordered" evidence="4">
    <location>
        <begin position="458"/>
        <end position="590"/>
    </location>
</feature>
<sequence>MKSLRKSLNGTKESLRSQISTPLPSVSKPPSSILPPQKVIRALSDYRPQAPQELPFQKGDFFYVLGNVDNSGVWYEAHNPVSGARGLVPRSMFEEFNKNNAVSRVSQSGPPSSRPLQPIQPDRPPPGPKPKTNVFYAVVLHDFEAERTDELDAKTGDPISVVAQSNREWFVAKPIGKIGRPGLIPVSFVEVRDPVTGNAITDVNALMDRGDVPKVEDWKRAMTTYKQNSIALGVIDAPNRDSVPYSPNGPYSSMDPTINVQAATPSPNRTHGPNSDQTQRLSSIDTFPEGILLSANVISFHYEMDEFWFRIDAVFQPYGPPGTRTLPPAKQLVLFRVYNDFYDFQVSLLNTFPREAGREPPHPRILPYMPGPADEIDQEVTATRQVELNEYLCKLCELSSVGARYILEDSVIREFLLLKPGDVESDTAARTEEVEALFAQNYDEATLDRQQVADVQNGLGRLKVGDRDGGNKSDGSEYEDEGYAASPQRANQDGAYGNEQWNERRPSFADSTHSLRHQAHAHNHQRNESPSPYGHASSRSNSPLPNNTNSSYPYSQSASTSSLRSSQASSFTGRSRSHSTATSNLTNPTISVANPQTAFVKIKVFDGLSQELVAIRVHPKVTHAELLEKVQARLGGEVSMLKYRDSLSNQLCHVDSDDELRAWMDGTDRYMLYAD</sequence>
<dbReference type="SUPFAM" id="SSF54277">
    <property type="entry name" value="CAD &amp; PB1 domains"/>
    <property type="match status" value="1"/>
</dbReference>
<feature type="domain" description="PX" evidence="6">
    <location>
        <begin position="287"/>
        <end position="423"/>
    </location>
</feature>
<feature type="region of interest" description="Disordered" evidence="4">
    <location>
        <begin position="101"/>
        <end position="131"/>
    </location>
</feature>
<dbReference type="OrthoDB" id="548867at2759"/>
<dbReference type="Gene3D" id="3.30.1520.10">
    <property type="entry name" value="Phox-like domain"/>
    <property type="match status" value="1"/>
</dbReference>
<accession>A0A067NXY0</accession>
<evidence type="ECO:0000313" key="7">
    <source>
        <dbReference type="EMBL" id="KDQ29017.1"/>
    </source>
</evidence>
<dbReference type="InParanoid" id="A0A067NXY0"/>
<dbReference type="PANTHER" id="PTHR15706:SF2">
    <property type="entry name" value="SH3 AND PX DOMAIN-CONTAINING PROTEIN 2A"/>
    <property type="match status" value="1"/>
</dbReference>
<dbReference type="CDD" id="cd11878">
    <property type="entry name" value="SH3_Bem1p_1"/>
    <property type="match status" value="1"/>
</dbReference>
<dbReference type="InterPro" id="IPR035549">
    <property type="entry name" value="Bem1/Scd2_SH3_2"/>
</dbReference>
<evidence type="ECO:0000313" key="8">
    <source>
        <dbReference type="Proteomes" id="UP000027073"/>
    </source>
</evidence>
<feature type="region of interest" description="Disordered" evidence="4">
    <location>
        <begin position="255"/>
        <end position="281"/>
    </location>
</feature>
<dbReference type="PROSITE" id="PS50002">
    <property type="entry name" value="SH3"/>
    <property type="match status" value="2"/>
</dbReference>
<dbReference type="Gene3D" id="2.30.30.40">
    <property type="entry name" value="SH3 Domains"/>
    <property type="match status" value="2"/>
</dbReference>
<dbReference type="GO" id="GO:0000747">
    <property type="term" value="P:conjugation with cellular fusion"/>
    <property type="evidence" value="ECO:0007669"/>
    <property type="project" value="TreeGrafter"/>
</dbReference>
<evidence type="ECO:0000256" key="2">
    <source>
        <dbReference type="ARBA" id="ARBA00022737"/>
    </source>
</evidence>
<gene>
    <name evidence="7" type="ORF">PLEOSDRAFT_1054947</name>
</gene>
<dbReference type="InterPro" id="IPR036028">
    <property type="entry name" value="SH3-like_dom_sf"/>
</dbReference>
<feature type="compositionally biased region" description="Polar residues" evidence="4">
    <location>
        <begin position="101"/>
        <end position="111"/>
    </location>
</feature>
<dbReference type="Gene3D" id="3.10.20.90">
    <property type="entry name" value="Phosphatidylinositol 3-kinase Catalytic Subunit, Chain A, domain 1"/>
    <property type="match status" value="1"/>
</dbReference>
<feature type="compositionally biased region" description="Basic and acidic residues" evidence="4">
    <location>
        <begin position="463"/>
        <end position="475"/>
    </location>
</feature>
<dbReference type="InterPro" id="IPR001452">
    <property type="entry name" value="SH3_domain"/>
</dbReference>
<evidence type="ECO:0000259" key="5">
    <source>
        <dbReference type="PROSITE" id="PS50002"/>
    </source>
</evidence>
<feature type="region of interest" description="Disordered" evidence="4">
    <location>
        <begin position="1"/>
        <end position="34"/>
    </location>
</feature>
<evidence type="ECO:0000256" key="4">
    <source>
        <dbReference type="SAM" id="MobiDB-lite"/>
    </source>
</evidence>
<dbReference type="GO" id="GO:0035091">
    <property type="term" value="F:phosphatidylinositol binding"/>
    <property type="evidence" value="ECO:0007669"/>
    <property type="project" value="InterPro"/>
</dbReference>
<dbReference type="InterPro" id="IPR036871">
    <property type="entry name" value="PX_dom_sf"/>
</dbReference>
<keyword evidence="1 3" id="KW-0728">SH3 domain</keyword>
<dbReference type="FunCoup" id="A0A067NXY0">
    <property type="interactions" value="82"/>
</dbReference>
<feature type="compositionally biased region" description="Basic residues" evidence="4">
    <location>
        <begin position="514"/>
        <end position="524"/>
    </location>
</feature>
<dbReference type="Pfam" id="PF00018">
    <property type="entry name" value="SH3_1"/>
    <property type="match status" value="2"/>
</dbReference>
<dbReference type="GO" id="GO:0030674">
    <property type="term" value="F:protein-macromolecule adaptor activity"/>
    <property type="evidence" value="ECO:0007669"/>
    <property type="project" value="TreeGrafter"/>
</dbReference>
<dbReference type="VEuPathDB" id="FungiDB:PLEOSDRAFT_1054947"/>
<dbReference type="SMART" id="SM00312">
    <property type="entry name" value="PX"/>
    <property type="match status" value="1"/>
</dbReference>
<feature type="compositionally biased region" description="Polar residues" evidence="4">
    <location>
        <begin position="1"/>
        <end position="30"/>
    </location>
</feature>
<reference evidence="8" key="1">
    <citation type="journal article" date="2014" name="Proc. Natl. Acad. Sci. U.S.A.">
        <title>Extensive sampling of basidiomycete genomes demonstrates inadequacy of the white-rot/brown-rot paradigm for wood decay fungi.</title>
        <authorList>
            <person name="Riley R."/>
            <person name="Salamov A.A."/>
            <person name="Brown D.W."/>
            <person name="Nagy L.G."/>
            <person name="Floudas D."/>
            <person name="Held B.W."/>
            <person name="Levasseur A."/>
            <person name="Lombard V."/>
            <person name="Morin E."/>
            <person name="Otillar R."/>
            <person name="Lindquist E.A."/>
            <person name="Sun H."/>
            <person name="LaButti K.M."/>
            <person name="Schmutz J."/>
            <person name="Jabbour D."/>
            <person name="Luo H."/>
            <person name="Baker S.E."/>
            <person name="Pisabarro A.G."/>
            <person name="Walton J.D."/>
            <person name="Blanchette R.A."/>
            <person name="Henrissat B."/>
            <person name="Martin F."/>
            <person name="Cullen D."/>
            <person name="Hibbett D.S."/>
            <person name="Grigoriev I.V."/>
        </authorList>
    </citation>
    <scope>NUCLEOTIDE SEQUENCE [LARGE SCALE GENOMIC DNA]</scope>
    <source>
        <strain evidence="8">PC15</strain>
    </source>
</reference>
<dbReference type="EMBL" id="KL198007">
    <property type="protein sequence ID" value="KDQ29017.1"/>
    <property type="molecule type" value="Genomic_DNA"/>
</dbReference>
<protein>
    <submittedName>
        <fullName evidence="7">Uncharacterized protein</fullName>
    </submittedName>
</protein>
<dbReference type="InterPro" id="IPR035550">
    <property type="entry name" value="Bem1/Scd2_PX"/>
</dbReference>
<dbReference type="Proteomes" id="UP000027073">
    <property type="component" value="Unassembled WGS sequence"/>
</dbReference>
<dbReference type="GO" id="GO:0005737">
    <property type="term" value="C:cytoplasm"/>
    <property type="evidence" value="ECO:0007669"/>
    <property type="project" value="TreeGrafter"/>
</dbReference>
<name>A0A067NXY0_PLEO1</name>
<dbReference type="SMART" id="SM00326">
    <property type="entry name" value="SH3"/>
    <property type="match status" value="2"/>
</dbReference>
<dbReference type="Pfam" id="PF00787">
    <property type="entry name" value="PX"/>
    <property type="match status" value="1"/>
</dbReference>
<feature type="domain" description="SH3" evidence="5">
    <location>
        <begin position="35"/>
        <end position="98"/>
    </location>
</feature>
<dbReference type="SUPFAM" id="SSF50044">
    <property type="entry name" value="SH3-domain"/>
    <property type="match status" value="2"/>
</dbReference>
<feature type="compositionally biased region" description="Polar residues" evidence="4">
    <location>
        <begin position="571"/>
        <end position="590"/>
    </location>
</feature>
<dbReference type="InterPro" id="IPR001683">
    <property type="entry name" value="PX_dom"/>
</dbReference>
<dbReference type="InterPro" id="IPR035548">
    <property type="entry name" value="Bem1/Scd2_SH3_1"/>
</dbReference>
<dbReference type="InterPro" id="IPR051228">
    <property type="entry name" value="NADPH_Oxidase/PX-Domain"/>
</dbReference>
<evidence type="ECO:0000256" key="3">
    <source>
        <dbReference type="PROSITE-ProRule" id="PRU00192"/>
    </source>
</evidence>
<evidence type="ECO:0000259" key="6">
    <source>
        <dbReference type="PROSITE" id="PS50195"/>
    </source>
</evidence>
<dbReference type="GO" id="GO:0043332">
    <property type="term" value="C:mating projection tip"/>
    <property type="evidence" value="ECO:0007669"/>
    <property type="project" value="TreeGrafter"/>
</dbReference>
<organism evidence="7 8">
    <name type="scientific">Pleurotus ostreatus (strain PC15)</name>
    <name type="common">Oyster mushroom</name>
    <dbReference type="NCBI Taxonomy" id="1137138"/>
    <lineage>
        <taxon>Eukaryota</taxon>
        <taxon>Fungi</taxon>
        <taxon>Dikarya</taxon>
        <taxon>Basidiomycota</taxon>
        <taxon>Agaricomycotina</taxon>
        <taxon>Agaricomycetes</taxon>
        <taxon>Agaricomycetidae</taxon>
        <taxon>Agaricales</taxon>
        <taxon>Pleurotineae</taxon>
        <taxon>Pleurotaceae</taxon>
        <taxon>Pleurotus</taxon>
    </lineage>
</organism>
<keyword evidence="2" id="KW-0677">Repeat</keyword>
<evidence type="ECO:0000256" key="1">
    <source>
        <dbReference type="ARBA" id="ARBA00022443"/>
    </source>
</evidence>